<feature type="transmembrane region" description="Helical" evidence="1">
    <location>
        <begin position="17"/>
        <end position="34"/>
    </location>
</feature>
<keyword evidence="3" id="KW-1185">Reference proteome</keyword>
<dbReference type="EMBL" id="FNYK01000138">
    <property type="protein sequence ID" value="SEJ38175.1"/>
    <property type="molecule type" value="Genomic_DNA"/>
</dbReference>
<name>A0A1H6YN65_9FIRM</name>
<proteinExistence type="predicted"/>
<keyword evidence="1" id="KW-1133">Transmembrane helix</keyword>
<gene>
    <name evidence="2" type="ORF">SAMN04487834_11381</name>
</gene>
<evidence type="ECO:0000313" key="2">
    <source>
        <dbReference type="EMBL" id="SEJ38175.1"/>
    </source>
</evidence>
<dbReference type="Proteomes" id="UP000183028">
    <property type="component" value="Unassembled WGS sequence"/>
</dbReference>
<evidence type="ECO:0000256" key="1">
    <source>
        <dbReference type="SAM" id="Phobius"/>
    </source>
</evidence>
<reference evidence="3" key="1">
    <citation type="submission" date="2016-10" db="EMBL/GenBank/DDBJ databases">
        <authorList>
            <person name="Varghese N."/>
        </authorList>
    </citation>
    <scope>NUCLEOTIDE SEQUENCE [LARGE SCALE GENOMIC DNA]</scope>
    <source>
        <strain evidence="3">DSM 20406</strain>
    </source>
</reference>
<feature type="transmembrane region" description="Helical" evidence="1">
    <location>
        <begin position="40"/>
        <end position="60"/>
    </location>
</feature>
<organism evidence="2 3">
    <name type="scientific">Sharpea azabuensis</name>
    <dbReference type="NCBI Taxonomy" id="322505"/>
    <lineage>
        <taxon>Bacteria</taxon>
        <taxon>Bacillati</taxon>
        <taxon>Bacillota</taxon>
        <taxon>Erysipelotrichia</taxon>
        <taxon>Erysipelotrichales</taxon>
        <taxon>Coprobacillaceae</taxon>
        <taxon>Sharpea</taxon>
    </lineage>
</organism>
<dbReference type="AlphaFoldDB" id="A0A1H6YN65"/>
<dbReference type="RefSeq" id="WP_074732933.1">
    <property type="nucleotide sequence ID" value="NZ_FNYK01000138.1"/>
</dbReference>
<protein>
    <submittedName>
        <fullName evidence="2">Uncharacterized protein</fullName>
    </submittedName>
</protein>
<keyword evidence="1" id="KW-0812">Transmembrane</keyword>
<keyword evidence="1" id="KW-0472">Membrane</keyword>
<evidence type="ECO:0000313" key="3">
    <source>
        <dbReference type="Proteomes" id="UP000183028"/>
    </source>
</evidence>
<sequence>MKIFNHLRLSQKTLTKLKGITIAVAVYMIFRIILGSKHLLLDFLLCTIGAVLIETIKTLIRKKTEGNSKD</sequence>
<dbReference type="OrthoDB" id="9879035at2"/>
<accession>A0A1H6YN65</accession>